<evidence type="ECO:0000256" key="11">
    <source>
        <dbReference type="SAM" id="SignalP"/>
    </source>
</evidence>
<dbReference type="GO" id="GO:0004672">
    <property type="term" value="F:protein kinase activity"/>
    <property type="evidence" value="ECO:0007669"/>
    <property type="project" value="InterPro"/>
</dbReference>
<evidence type="ECO:0000256" key="2">
    <source>
        <dbReference type="ARBA" id="ARBA00022475"/>
    </source>
</evidence>
<dbReference type="GO" id="GO:0005524">
    <property type="term" value="F:ATP binding"/>
    <property type="evidence" value="ECO:0007669"/>
    <property type="project" value="UniProtKB-KW"/>
</dbReference>
<feature type="domain" description="LysM" evidence="13">
    <location>
        <begin position="114"/>
        <end position="161"/>
    </location>
</feature>
<evidence type="ECO:0000313" key="14">
    <source>
        <dbReference type="EMBL" id="KAG0566394.1"/>
    </source>
</evidence>
<comment type="caution">
    <text evidence="14">The sequence shown here is derived from an EMBL/GenBank/DDBJ whole genome shotgun (WGS) entry which is preliminary data.</text>
</comment>
<evidence type="ECO:0008006" key="16">
    <source>
        <dbReference type="Google" id="ProtNLM"/>
    </source>
</evidence>
<dbReference type="PROSITE" id="PS51782">
    <property type="entry name" value="LYSM"/>
    <property type="match status" value="2"/>
</dbReference>
<dbReference type="PROSITE" id="PS00108">
    <property type="entry name" value="PROTEIN_KINASE_ST"/>
    <property type="match status" value="1"/>
</dbReference>
<dbReference type="AlphaFoldDB" id="A0A8T0H7Q0"/>
<dbReference type="Gene3D" id="3.10.350.10">
    <property type="entry name" value="LysM domain"/>
    <property type="match status" value="1"/>
</dbReference>
<organism evidence="14 15">
    <name type="scientific">Ceratodon purpureus</name>
    <name type="common">Fire moss</name>
    <name type="synonym">Dicranum purpureum</name>
    <dbReference type="NCBI Taxonomy" id="3225"/>
    <lineage>
        <taxon>Eukaryota</taxon>
        <taxon>Viridiplantae</taxon>
        <taxon>Streptophyta</taxon>
        <taxon>Embryophyta</taxon>
        <taxon>Bryophyta</taxon>
        <taxon>Bryophytina</taxon>
        <taxon>Bryopsida</taxon>
        <taxon>Dicranidae</taxon>
        <taxon>Pseudoditrichales</taxon>
        <taxon>Ditrichaceae</taxon>
        <taxon>Ceratodon</taxon>
    </lineage>
</organism>
<dbReference type="PROSITE" id="PS50011">
    <property type="entry name" value="PROTEIN_KINASE_DOM"/>
    <property type="match status" value="1"/>
</dbReference>
<dbReference type="InterPro" id="IPR052611">
    <property type="entry name" value="Plant_RLK_LysM"/>
</dbReference>
<dbReference type="GO" id="GO:0005886">
    <property type="term" value="C:plasma membrane"/>
    <property type="evidence" value="ECO:0007669"/>
    <property type="project" value="UniProtKB-SubCell"/>
</dbReference>
<feature type="domain" description="Protein kinase" evidence="12">
    <location>
        <begin position="333"/>
        <end position="653"/>
    </location>
</feature>
<evidence type="ECO:0000256" key="8">
    <source>
        <dbReference type="ARBA" id="ARBA00023136"/>
    </source>
</evidence>
<dbReference type="SUPFAM" id="SSF56112">
    <property type="entry name" value="Protein kinase-like (PK-like)"/>
    <property type="match status" value="1"/>
</dbReference>
<dbReference type="InterPro" id="IPR036779">
    <property type="entry name" value="LysM_dom_sf"/>
</dbReference>
<gene>
    <name evidence="14" type="ORF">KC19_7G060700</name>
</gene>
<keyword evidence="2" id="KW-1003">Cell membrane</keyword>
<dbReference type="Gene3D" id="3.30.200.20">
    <property type="entry name" value="Phosphorylase Kinase, domain 1"/>
    <property type="match status" value="1"/>
</dbReference>
<evidence type="ECO:0000256" key="1">
    <source>
        <dbReference type="ARBA" id="ARBA00004162"/>
    </source>
</evidence>
<feature type="signal peptide" evidence="11">
    <location>
        <begin position="1"/>
        <end position="28"/>
    </location>
</feature>
<accession>A0A8T0H7Q0</accession>
<dbReference type="EMBL" id="CM026428">
    <property type="protein sequence ID" value="KAG0566394.1"/>
    <property type="molecule type" value="Genomic_DNA"/>
</dbReference>
<dbReference type="InterPro" id="IPR056563">
    <property type="entry name" value="LysM3_LYK4_5"/>
</dbReference>
<dbReference type="InterPro" id="IPR001245">
    <property type="entry name" value="Ser-Thr/Tyr_kinase_cat_dom"/>
</dbReference>
<feature type="transmembrane region" description="Helical" evidence="10">
    <location>
        <begin position="272"/>
        <end position="295"/>
    </location>
</feature>
<protein>
    <recommendedName>
        <fullName evidence="16">Protein kinase domain-containing protein</fullName>
    </recommendedName>
</protein>
<dbReference type="InterPro" id="IPR059143">
    <property type="entry name" value="NFP_LysM2"/>
</dbReference>
<keyword evidence="3 10" id="KW-0812">Transmembrane</keyword>
<feature type="domain" description="LysM" evidence="13">
    <location>
        <begin position="181"/>
        <end position="225"/>
    </location>
</feature>
<dbReference type="PANTHER" id="PTHR45927:SF6">
    <property type="entry name" value="PROTEIN LYK5"/>
    <property type="match status" value="1"/>
</dbReference>
<dbReference type="OrthoDB" id="4062651at2759"/>
<dbReference type="SMART" id="SM00220">
    <property type="entry name" value="S_TKc"/>
    <property type="match status" value="1"/>
</dbReference>
<keyword evidence="9" id="KW-1015">Disulfide bond</keyword>
<evidence type="ECO:0000256" key="3">
    <source>
        <dbReference type="ARBA" id="ARBA00022692"/>
    </source>
</evidence>
<evidence type="ECO:0000259" key="12">
    <source>
        <dbReference type="PROSITE" id="PS50011"/>
    </source>
</evidence>
<dbReference type="InterPro" id="IPR018392">
    <property type="entry name" value="LysM"/>
</dbReference>
<keyword evidence="7 10" id="KW-1133">Transmembrane helix</keyword>
<dbReference type="PANTHER" id="PTHR45927">
    <property type="entry name" value="LYSM-DOMAIN RECEPTOR-LIKE KINASE-RELATED"/>
    <property type="match status" value="1"/>
</dbReference>
<proteinExistence type="predicted"/>
<dbReference type="Pfam" id="PF23457">
    <property type="entry name" value="LysM2_NFP"/>
    <property type="match status" value="1"/>
</dbReference>
<evidence type="ECO:0000259" key="13">
    <source>
        <dbReference type="PROSITE" id="PS51782"/>
    </source>
</evidence>
<sequence>MAIGQRRGLLLGAILAWAVAMAPMSTMAQQQYNNTEGFTCNGRNRTCSTYAMYRTFQPQETLQKVGGYFNKTPASIANTSGMNTLATNARFREGQALYIPLDCSCQNVTQQMQVAHTIVKGDTYWLISVTIYGGLTKFPAIEILNPNKDVFNLTIGDTIKVPIFCACPTAEQIANGTKFLLTYNVYKGETLDVISGYFGITTAQLSAANQIAPNTTLGENTTLLVPLVSLPPIATIKFATVSPPPSIPVPPAPTPNTTTVVVVTKSASNTPMYIGIAVGASGLALAAVFGTLLLFKACGQKRPRNKGLYESQGYYQNAPSGSPMDPESGTKPNALHLEMLAGMSGMVGSEKPVLLSYQELQDATQDFSEESFIQGSVYRGCIGGQLVAIKQMKGNMSQELKILCQVHHSNLVKLVGLCVGGREHLYLVYEYAENGSLNDCLRNQAAIGRNRFTQSTVYLPWTARVRIALDVASGLEYIHNYTNPSFVHKDVKSSNILLDGTFRAKVANFGMAKSAATDGAGPLLTRHITGTQGYMAPEYLEHGLVTVKADVFAFGVVLLEILSSMEAIVRPDRDAEERGEREIALSEIIHEILDASPDQQRAELQRFMDPQMHSAYPMDIASSVASLARTCVDVDPAARPSMKDVTFALSKMLAASLEWESSTAVYGSGIHSLPVEAR</sequence>
<evidence type="ECO:0000256" key="9">
    <source>
        <dbReference type="ARBA" id="ARBA00023157"/>
    </source>
</evidence>
<evidence type="ECO:0000256" key="6">
    <source>
        <dbReference type="ARBA" id="ARBA00022840"/>
    </source>
</evidence>
<keyword evidence="15" id="KW-1185">Reference proteome</keyword>
<keyword evidence="8 10" id="KW-0472">Membrane</keyword>
<evidence type="ECO:0000256" key="5">
    <source>
        <dbReference type="ARBA" id="ARBA00022741"/>
    </source>
</evidence>
<dbReference type="Proteomes" id="UP000822688">
    <property type="component" value="Chromosome 7"/>
</dbReference>
<dbReference type="Pfam" id="PF07714">
    <property type="entry name" value="PK_Tyr_Ser-Thr"/>
    <property type="match status" value="1"/>
</dbReference>
<dbReference type="SMART" id="SM00257">
    <property type="entry name" value="LysM"/>
    <property type="match status" value="2"/>
</dbReference>
<evidence type="ECO:0000313" key="15">
    <source>
        <dbReference type="Proteomes" id="UP000822688"/>
    </source>
</evidence>
<dbReference type="FunFam" id="1.10.510.10:FF:000468">
    <property type="entry name" value="PTI1-like tyrosine-protein kinase 3"/>
    <property type="match status" value="1"/>
</dbReference>
<keyword evidence="5" id="KW-0547">Nucleotide-binding</keyword>
<keyword evidence="6" id="KW-0067">ATP-binding</keyword>
<dbReference type="SUPFAM" id="SSF54106">
    <property type="entry name" value="LysM domain"/>
    <property type="match status" value="1"/>
</dbReference>
<dbReference type="EMBL" id="CM026428">
    <property type="protein sequence ID" value="KAG0566393.1"/>
    <property type="molecule type" value="Genomic_DNA"/>
</dbReference>
<feature type="chain" id="PRO_5036274492" description="Protein kinase domain-containing protein" evidence="11">
    <location>
        <begin position="29"/>
        <end position="678"/>
    </location>
</feature>
<keyword evidence="4 11" id="KW-0732">Signal</keyword>
<evidence type="ECO:0000256" key="7">
    <source>
        <dbReference type="ARBA" id="ARBA00022989"/>
    </source>
</evidence>
<evidence type="ECO:0000256" key="10">
    <source>
        <dbReference type="SAM" id="Phobius"/>
    </source>
</evidence>
<reference evidence="14" key="1">
    <citation type="submission" date="2020-06" db="EMBL/GenBank/DDBJ databases">
        <title>WGS assembly of Ceratodon purpureus strain R40.</title>
        <authorList>
            <person name="Carey S.B."/>
            <person name="Jenkins J."/>
            <person name="Shu S."/>
            <person name="Lovell J.T."/>
            <person name="Sreedasyam A."/>
            <person name="Maumus F."/>
            <person name="Tiley G.P."/>
            <person name="Fernandez-Pozo N."/>
            <person name="Barry K."/>
            <person name="Chen C."/>
            <person name="Wang M."/>
            <person name="Lipzen A."/>
            <person name="Daum C."/>
            <person name="Saski C.A."/>
            <person name="Payton A.C."/>
            <person name="Mcbreen J.C."/>
            <person name="Conrad R.E."/>
            <person name="Kollar L.M."/>
            <person name="Olsson S."/>
            <person name="Huttunen S."/>
            <person name="Landis J.B."/>
            <person name="Wickett N.J."/>
            <person name="Johnson M.G."/>
            <person name="Rensing S.A."/>
            <person name="Grimwood J."/>
            <person name="Schmutz J."/>
            <person name="Mcdaniel S.F."/>
        </authorList>
    </citation>
    <scope>NUCLEOTIDE SEQUENCE</scope>
    <source>
        <strain evidence="14">R40</strain>
    </source>
</reference>
<name>A0A8T0H7Q0_CERPU</name>
<dbReference type="InterPro" id="IPR000719">
    <property type="entry name" value="Prot_kinase_dom"/>
</dbReference>
<dbReference type="InterPro" id="IPR008271">
    <property type="entry name" value="Ser/Thr_kinase_AS"/>
</dbReference>
<comment type="subcellular location">
    <subcellularLocation>
        <location evidence="1">Cell membrane</location>
        <topology evidence="1">Single-pass membrane protein</topology>
    </subcellularLocation>
</comment>
<dbReference type="Gene3D" id="1.10.510.10">
    <property type="entry name" value="Transferase(Phosphotransferase) domain 1"/>
    <property type="match status" value="1"/>
</dbReference>
<dbReference type="Pfam" id="PF23473">
    <property type="entry name" value="LysM3_LYK4_5"/>
    <property type="match status" value="1"/>
</dbReference>
<evidence type="ECO:0000256" key="4">
    <source>
        <dbReference type="ARBA" id="ARBA00022729"/>
    </source>
</evidence>
<dbReference type="InterPro" id="IPR011009">
    <property type="entry name" value="Kinase-like_dom_sf"/>
</dbReference>
<dbReference type="CDD" id="cd00118">
    <property type="entry name" value="LysM"/>
    <property type="match status" value="2"/>
</dbReference>